<evidence type="ECO:0000313" key="3">
    <source>
        <dbReference type="Proteomes" id="UP000019804"/>
    </source>
</evidence>
<accession>A0A017S7R6</accession>
<reference evidence="3" key="1">
    <citation type="journal article" date="2014" name="Nat. Commun.">
        <title>Genomic adaptations of the halophilic Dead Sea filamentous fungus Eurotium rubrum.</title>
        <authorList>
            <person name="Kis-Papo T."/>
            <person name="Weig A.R."/>
            <person name="Riley R."/>
            <person name="Persoh D."/>
            <person name="Salamov A."/>
            <person name="Sun H."/>
            <person name="Lipzen A."/>
            <person name="Wasser S.P."/>
            <person name="Rambold G."/>
            <person name="Grigoriev I.V."/>
            <person name="Nevo E."/>
        </authorList>
    </citation>
    <scope>NUCLEOTIDE SEQUENCE [LARGE SCALE GENOMIC DNA]</scope>
    <source>
        <strain evidence="3">CBS 135680</strain>
    </source>
</reference>
<dbReference type="OrthoDB" id="3911301at2759"/>
<dbReference type="Proteomes" id="UP000019804">
    <property type="component" value="Unassembled WGS sequence"/>
</dbReference>
<name>A0A017S7R6_ASPRC</name>
<feature type="compositionally biased region" description="Basic and acidic residues" evidence="1">
    <location>
        <begin position="44"/>
        <end position="64"/>
    </location>
</feature>
<gene>
    <name evidence="2" type="ORF">EURHEDRAFT_379475</name>
</gene>
<dbReference type="HOGENOM" id="CLU_2830646_0_0_1"/>
<organism evidence="2 3">
    <name type="scientific">Aspergillus ruber (strain CBS 135680)</name>
    <dbReference type="NCBI Taxonomy" id="1388766"/>
    <lineage>
        <taxon>Eukaryota</taxon>
        <taxon>Fungi</taxon>
        <taxon>Dikarya</taxon>
        <taxon>Ascomycota</taxon>
        <taxon>Pezizomycotina</taxon>
        <taxon>Eurotiomycetes</taxon>
        <taxon>Eurotiomycetidae</taxon>
        <taxon>Eurotiales</taxon>
        <taxon>Aspergillaceae</taxon>
        <taxon>Aspergillus</taxon>
        <taxon>Aspergillus subgen. Aspergillus</taxon>
    </lineage>
</organism>
<evidence type="ECO:0000256" key="1">
    <source>
        <dbReference type="SAM" id="MobiDB-lite"/>
    </source>
</evidence>
<dbReference type="RefSeq" id="XP_040636736.1">
    <property type="nucleotide sequence ID" value="XM_040779175.1"/>
</dbReference>
<evidence type="ECO:0000313" key="2">
    <source>
        <dbReference type="EMBL" id="EYE93048.1"/>
    </source>
</evidence>
<protein>
    <submittedName>
        <fullName evidence="2">Uncharacterized protein</fullName>
    </submittedName>
</protein>
<feature type="region of interest" description="Disordered" evidence="1">
    <location>
        <begin position="38"/>
        <end position="64"/>
    </location>
</feature>
<dbReference type="GeneID" id="63694299"/>
<sequence length="64" mass="7331">MYSCANYPRGCRGRVNIDGAKCADCVSLKLRRPSAFSSPFAQSRDYRRSLPSERDSPFRQTRLE</sequence>
<proteinExistence type="predicted"/>
<dbReference type="EMBL" id="KK088433">
    <property type="protein sequence ID" value="EYE93048.1"/>
    <property type="molecule type" value="Genomic_DNA"/>
</dbReference>
<dbReference type="AlphaFoldDB" id="A0A017S7R6"/>
<keyword evidence="3" id="KW-1185">Reference proteome</keyword>